<feature type="region of interest" description="Disordered" evidence="1">
    <location>
        <begin position="1"/>
        <end position="23"/>
    </location>
</feature>
<feature type="compositionally biased region" description="Basic and acidic residues" evidence="1">
    <location>
        <begin position="1"/>
        <end position="18"/>
    </location>
</feature>
<evidence type="ECO:0000256" key="1">
    <source>
        <dbReference type="SAM" id="MobiDB-lite"/>
    </source>
</evidence>
<name>A0A0G4P792_PENC3</name>
<evidence type="ECO:0000313" key="3">
    <source>
        <dbReference type="Proteomes" id="UP000053732"/>
    </source>
</evidence>
<gene>
    <name evidence="2" type="ORF">PCAMFM013_S007g000167</name>
</gene>
<dbReference type="AlphaFoldDB" id="A0A0G4P792"/>
<keyword evidence="3" id="KW-1185">Reference proteome</keyword>
<reference evidence="2 3" key="1">
    <citation type="journal article" date="2014" name="Nat. Commun.">
        <title>Multiple recent horizontal transfers of a large genomic region in cheese making fungi.</title>
        <authorList>
            <person name="Cheeseman K."/>
            <person name="Ropars J."/>
            <person name="Renault P."/>
            <person name="Dupont J."/>
            <person name="Gouzy J."/>
            <person name="Branca A."/>
            <person name="Abraham A.L."/>
            <person name="Ceppi M."/>
            <person name="Conseiller E."/>
            <person name="Debuchy R."/>
            <person name="Malagnac F."/>
            <person name="Goarin A."/>
            <person name="Silar P."/>
            <person name="Lacoste S."/>
            <person name="Sallet E."/>
            <person name="Bensimon A."/>
            <person name="Giraud T."/>
            <person name="Brygoo Y."/>
        </authorList>
    </citation>
    <scope>NUCLEOTIDE SEQUENCE [LARGE SCALE GENOMIC DNA]</scope>
    <source>
        <strain evidence="3">FM 013</strain>
    </source>
</reference>
<proteinExistence type="predicted"/>
<sequence length="58" mass="6595">MRTETLGESPQRRTEDSAIPKMANPCYRTSTPCIMMGQIVEQRPLRLTSNIKRPAQTC</sequence>
<dbReference type="Proteomes" id="UP000053732">
    <property type="component" value="Unassembled WGS sequence"/>
</dbReference>
<dbReference type="EMBL" id="HG793140">
    <property type="protein sequence ID" value="CRL22186.1"/>
    <property type="molecule type" value="Genomic_DNA"/>
</dbReference>
<evidence type="ECO:0000313" key="2">
    <source>
        <dbReference type="EMBL" id="CRL22186.1"/>
    </source>
</evidence>
<protein>
    <submittedName>
        <fullName evidence="2">Str. FM013</fullName>
    </submittedName>
</protein>
<accession>A0A0G4P792</accession>
<organism evidence="2 3">
    <name type="scientific">Penicillium camemberti (strain FM 013)</name>
    <dbReference type="NCBI Taxonomy" id="1429867"/>
    <lineage>
        <taxon>Eukaryota</taxon>
        <taxon>Fungi</taxon>
        <taxon>Dikarya</taxon>
        <taxon>Ascomycota</taxon>
        <taxon>Pezizomycotina</taxon>
        <taxon>Eurotiomycetes</taxon>
        <taxon>Eurotiomycetidae</taxon>
        <taxon>Eurotiales</taxon>
        <taxon>Aspergillaceae</taxon>
        <taxon>Penicillium</taxon>
    </lineage>
</organism>